<sequence>MGYSLPLFLGFLTASFGITPPGLINMTAAKVSLNEGRNRALIFALGATLVVLVQTFIGVIFARFIDENPYIVIMLREAGLIVFTILTIYFFFFAKKPKEAQEESKLHSKKSRFFLGMLLSALNFFPIPFYVFISVTLASYHYFVFELPFIYTFVVGSGLGAFFAFYCYIAFFKKMESRTAFILHNMNYIIGSVTGLISIITLVNVLLYYLN</sequence>
<feature type="transmembrane region" description="Helical" evidence="6">
    <location>
        <begin position="40"/>
        <end position="65"/>
    </location>
</feature>
<evidence type="ECO:0000256" key="6">
    <source>
        <dbReference type="SAM" id="Phobius"/>
    </source>
</evidence>
<dbReference type="InterPro" id="IPR001123">
    <property type="entry name" value="LeuE-type"/>
</dbReference>
<feature type="transmembrane region" description="Helical" evidence="6">
    <location>
        <begin position="149"/>
        <end position="169"/>
    </location>
</feature>
<name>A0A2S1SEE9_9FLAO</name>
<dbReference type="GO" id="GO:0005886">
    <property type="term" value="C:plasma membrane"/>
    <property type="evidence" value="ECO:0007669"/>
    <property type="project" value="UniProtKB-SubCell"/>
</dbReference>
<protein>
    <submittedName>
        <fullName evidence="7">Lysine transporter LysE</fullName>
    </submittedName>
</protein>
<dbReference type="Proteomes" id="UP000244937">
    <property type="component" value="Chromosome"/>
</dbReference>
<evidence type="ECO:0000313" key="8">
    <source>
        <dbReference type="Proteomes" id="UP000244937"/>
    </source>
</evidence>
<evidence type="ECO:0000256" key="1">
    <source>
        <dbReference type="ARBA" id="ARBA00004651"/>
    </source>
</evidence>
<dbReference type="KEGG" id="fpal:HYN49_02065"/>
<keyword evidence="3 6" id="KW-0812">Transmembrane</keyword>
<keyword evidence="2" id="KW-1003">Cell membrane</keyword>
<evidence type="ECO:0000256" key="2">
    <source>
        <dbReference type="ARBA" id="ARBA00022475"/>
    </source>
</evidence>
<keyword evidence="8" id="KW-1185">Reference proteome</keyword>
<keyword evidence="5 6" id="KW-0472">Membrane</keyword>
<dbReference type="AlphaFoldDB" id="A0A2S1SEE9"/>
<dbReference type="GO" id="GO:0006865">
    <property type="term" value="P:amino acid transport"/>
    <property type="evidence" value="ECO:0007669"/>
    <property type="project" value="InterPro"/>
</dbReference>
<feature type="transmembrane region" description="Helical" evidence="6">
    <location>
        <begin position="71"/>
        <end position="92"/>
    </location>
</feature>
<keyword evidence="4 6" id="KW-1133">Transmembrane helix</keyword>
<feature type="transmembrane region" description="Helical" evidence="6">
    <location>
        <begin position="6"/>
        <end position="28"/>
    </location>
</feature>
<feature type="transmembrane region" description="Helical" evidence="6">
    <location>
        <begin position="189"/>
        <end position="210"/>
    </location>
</feature>
<feature type="transmembrane region" description="Helical" evidence="6">
    <location>
        <begin position="113"/>
        <end position="143"/>
    </location>
</feature>
<evidence type="ECO:0000313" key="7">
    <source>
        <dbReference type="EMBL" id="AWI24771.1"/>
    </source>
</evidence>
<evidence type="ECO:0000256" key="4">
    <source>
        <dbReference type="ARBA" id="ARBA00022989"/>
    </source>
</evidence>
<reference evidence="7 8" key="1">
    <citation type="submission" date="2018-05" db="EMBL/GenBank/DDBJ databases">
        <title>Genome sequencing of Flavobacterium sp. HYN0049.</title>
        <authorList>
            <person name="Yi H."/>
            <person name="Baek C."/>
        </authorList>
    </citation>
    <scope>NUCLEOTIDE SEQUENCE [LARGE SCALE GENOMIC DNA]</scope>
    <source>
        <strain evidence="7 8">HYN0049</strain>
    </source>
</reference>
<evidence type="ECO:0000256" key="5">
    <source>
        <dbReference type="ARBA" id="ARBA00023136"/>
    </source>
</evidence>
<accession>A0A2S1SEE9</accession>
<dbReference type="Pfam" id="PF01810">
    <property type="entry name" value="LysE"/>
    <property type="match status" value="1"/>
</dbReference>
<dbReference type="OrthoDB" id="1451945at2"/>
<gene>
    <name evidence="7" type="ORF">HYN49_02065</name>
</gene>
<evidence type="ECO:0000256" key="3">
    <source>
        <dbReference type="ARBA" id="ARBA00022692"/>
    </source>
</evidence>
<dbReference type="EMBL" id="CP029187">
    <property type="protein sequence ID" value="AWI24771.1"/>
    <property type="molecule type" value="Genomic_DNA"/>
</dbReference>
<proteinExistence type="predicted"/>
<dbReference type="RefSeq" id="WP_108902569.1">
    <property type="nucleotide sequence ID" value="NZ_CP029187.1"/>
</dbReference>
<organism evidence="7 8">
    <name type="scientific">Flavobacterium pallidum</name>
    <dbReference type="NCBI Taxonomy" id="2172098"/>
    <lineage>
        <taxon>Bacteria</taxon>
        <taxon>Pseudomonadati</taxon>
        <taxon>Bacteroidota</taxon>
        <taxon>Flavobacteriia</taxon>
        <taxon>Flavobacteriales</taxon>
        <taxon>Flavobacteriaceae</taxon>
        <taxon>Flavobacterium</taxon>
    </lineage>
</organism>
<comment type="subcellular location">
    <subcellularLocation>
        <location evidence="1">Cell membrane</location>
        <topology evidence="1">Multi-pass membrane protein</topology>
    </subcellularLocation>
</comment>